<proteinExistence type="predicted"/>
<accession>A0AAW2UVF4</accession>
<feature type="region of interest" description="Disordered" evidence="1">
    <location>
        <begin position="52"/>
        <end position="75"/>
    </location>
</feature>
<comment type="caution">
    <text evidence="2">The sequence shown here is derived from an EMBL/GenBank/DDBJ whole genome shotgun (WGS) entry which is preliminary data.</text>
</comment>
<organism evidence="2">
    <name type="scientific">Sesamum latifolium</name>
    <dbReference type="NCBI Taxonomy" id="2727402"/>
    <lineage>
        <taxon>Eukaryota</taxon>
        <taxon>Viridiplantae</taxon>
        <taxon>Streptophyta</taxon>
        <taxon>Embryophyta</taxon>
        <taxon>Tracheophyta</taxon>
        <taxon>Spermatophyta</taxon>
        <taxon>Magnoliopsida</taxon>
        <taxon>eudicotyledons</taxon>
        <taxon>Gunneridae</taxon>
        <taxon>Pentapetalae</taxon>
        <taxon>asterids</taxon>
        <taxon>lamiids</taxon>
        <taxon>Lamiales</taxon>
        <taxon>Pedaliaceae</taxon>
        <taxon>Sesamum</taxon>
    </lineage>
</organism>
<dbReference type="AlphaFoldDB" id="A0AAW2UVF4"/>
<dbReference type="EMBL" id="JACGWN010000011">
    <property type="protein sequence ID" value="KAL0420588.1"/>
    <property type="molecule type" value="Genomic_DNA"/>
</dbReference>
<gene>
    <name evidence="2" type="ORF">Slati_3081700</name>
</gene>
<protein>
    <submittedName>
        <fullName evidence="2">Uncharacterized protein</fullName>
    </submittedName>
</protein>
<reference evidence="2" key="1">
    <citation type="submission" date="2020-06" db="EMBL/GenBank/DDBJ databases">
        <authorList>
            <person name="Li T."/>
            <person name="Hu X."/>
            <person name="Zhang T."/>
            <person name="Song X."/>
            <person name="Zhang H."/>
            <person name="Dai N."/>
            <person name="Sheng W."/>
            <person name="Hou X."/>
            <person name="Wei L."/>
        </authorList>
    </citation>
    <scope>NUCLEOTIDE SEQUENCE</scope>
    <source>
        <strain evidence="2">KEN1</strain>
        <tissue evidence="2">Leaf</tissue>
    </source>
</reference>
<evidence type="ECO:0000313" key="2">
    <source>
        <dbReference type="EMBL" id="KAL0420588.1"/>
    </source>
</evidence>
<reference evidence="2" key="2">
    <citation type="journal article" date="2024" name="Plant">
        <title>Genomic evolution and insights into agronomic trait innovations of Sesamum species.</title>
        <authorList>
            <person name="Miao H."/>
            <person name="Wang L."/>
            <person name="Qu L."/>
            <person name="Liu H."/>
            <person name="Sun Y."/>
            <person name="Le M."/>
            <person name="Wang Q."/>
            <person name="Wei S."/>
            <person name="Zheng Y."/>
            <person name="Lin W."/>
            <person name="Duan Y."/>
            <person name="Cao H."/>
            <person name="Xiong S."/>
            <person name="Wang X."/>
            <person name="Wei L."/>
            <person name="Li C."/>
            <person name="Ma Q."/>
            <person name="Ju M."/>
            <person name="Zhao R."/>
            <person name="Li G."/>
            <person name="Mu C."/>
            <person name="Tian Q."/>
            <person name="Mei H."/>
            <person name="Zhang T."/>
            <person name="Gao T."/>
            <person name="Zhang H."/>
        </authorList>
    </citation>
    <scope>NUCLEOTIDE SEQUENCE</scope>
    <source>
        <strain evidence="2">KEN1</strain>
    </source>
</reference>
<name>A0AAW2UVF4_9LAMI</name>
<sequence>MDKAARRSRGSEVASHELVGCELTRSLGTRSLACSSQVASSRSLGSRSLACSSQVASSPGPGRWSPGRWAPVAGN</sequence>
<evidence type="ECO:0000256" key="1">
    <source>
        <dbReference type="SAM" id="MobiDB-lite"/>
    </source>
</evidence>